<keyword evidence="7" id="KW-0131">Cell cycle</keyword>
<keyword evidence="3" id="KW-0132">Cell division</keyword>
<dbReference type="Gene3D" id="3.40.50.300">
    <property type="entry name" value="P-loop containing nucleotide triphosphate hydrolases"/>
    <property type="match status" value="1"/>
</dbReference>
<dbReference type="RefSeq" id="WP_122628790.1">
    <property type="nucleotide sequence ID" value="NZ_UPPP01000082.1"/>
</dbReference>
<dbReference type="CDD" id="cd02036">
    <property type="entry name" value="MinD"/>
    <property type="match status" value="1"/>
</dbReference>
<dbReference type="Pfam" id="PF01656">
    <property type="entry name" value="CbiA"/>
    <property type="match status" value="1"/>
</dbReference>
<dbReference type="Proteomes" id="UP000277811">
    <property type="component" value="Unassembled WGS sequence"/>
</dbReference>
<feature type="binding site" evidence="10">
    <location>
        <begin position="11"/>
        <end position="18"/>
    </location>
    <ligand>
        <name>ATP</name>
        <dbReference type="ChEBI" id="CHEBI:30616"/>
    </ligand>
</feature>
<dbReference type="InterPro" id="IPR025501">
    <property type="entry name" value="MinD_FleN"/>
</dbReference>
<dbReference type="OrthoDB" id="9773088at2"/>
<evidence type="ECO:0000256" key="1">
    <source>
        <dbReference type="ARBA" id="ARBA00010257"/>
    </source>
</evidence>
<evidence type="ECO:0000256" key="5">
    <source>
        <dbReference type="ARBA" id="ARBA00022840"/>
    </source>
</evidence>
<keyword evidence="13" id="KW-1185">Reference proteome</keyword>
<gene>
    <name evidence="12" type="ORF">LUCI_3132</name>
</gene>
<dbReference type="PANTHER" id="PTHR43384">
    <property type="entry name" value="SEPTUM SITE-DETERMINING PROTEIN MIND HOMOLOG, CHLOROPLASTIC-RELATED"/>
    <property type="match status" value="1"/>
</dbReference>
<dbReference type="InterPro" id="IPR010223">
    <property type="entry name" value="MinD"/>
</dbReference>
<dbReference type="FunFam" id="3.40.50.300:FF:000068">
    <property type="entry name" value="Site-determining protein"/>
    <property type="match status" value="1"/>
</dbReference>
<name>A0A498RA98_9FIRM</name>
<dbReference type="InterPro" id="IPR002586">
    <property type="entry name" value="CobQ/CobB/MinD/ParA_Nub-bd_dom"/>
</dbReference>
<dbReference type="GO" id="GO:0016887">
    <property type="term" value="F:ATP hydrolysis activity"/>
    <property type="evidence" value="ECO:0007669"/>
    <property type="project" value="InterPro"/>
</dbReference>
<protein>
    <recommendedName>
        <fullName evidence="2">Septum site-determining protein MinD</fullName>
    </recommendedName>
    <alternativeName>
        <fullName evidence="9">Cell division inhibitor MinD</fullName>
    </alternativeName>
</protein>
<dbReference type="GO" id="GO:0005524">
    <property type="term" value="F:ATP binding"/>
    <property type="evidence" value="ECO:0007669"/>
    <property type="project" value="UniProtKB-KW"/>
</dbReference>
<dbReference type="PIRSF" id="PIRSF003092">
    <property type="entry name" value="MinD"/>
    <property type="match status" value="1"/>
</dbReference>
<dbReference type="NCBIfam" id="TIGR01968">
    <property type="entry name" value="minD_bact"/>
    <property type="match status" value="1"/>
</dbReference>
<evidence type="ECO:0000313" key="13">
    <source>
        <dbReference type="Proteomes" id="UP000277811"/>
    </source>
</evidence>
<sequence>MGEVIVITSGKGGVGKTTTTANLGTGFALMDKKVVLVDADIGLRNLDVVMGLENRIVYDLVDVTEGNCRLKQALIRDKRYEKLYLLPAAQTRDKNAVSPDQMKQLCHDLAQDFDYVIIDCPAGIEQGFKNAIAGADRAVIVTTPEVSAVRDADRIIGLLESEGKHNPKLVVNRIRPQMVKKGDMMNIDDIIEILAVDLLGIIPEDEYIVISTNRGEPAIVNPASSASTAYKNIVRRLMGENVPLMSMDVNEGFLSRLKKVLGF</sequence>
<dbReference type="GO" id="GO:0051782">
    <property type="term" value="P:negative regulation of cell division"/>
    <property type="evidence" value="ECO:0007669"/>
    <property type="project" value="TreeGrafter"/>
</dbReference>
<dbReference type="InterPro" id="IPR027417">
    <property type="entry name" value="P-loop_NTPase"/>
</dbReference>
<evidence type="ECO:0000256" key="8">
    <source>
        <dbReference type="ARBA" id="ARBA00025436"/>
    </source>
</evidence>
<evidence type="ECO:0000256" key="4">
    <source>
        <dbReference type="ARBA" id="ARBA00022741"/>
    </source>
</evidence>
<evidence type="ECO:0000256" key="6">
    <source>
        <dbReference type="ARBA" id="ARBA00023210"/>
    </source>
</evidence>
<dbReference type="AlphaFoldDB" id="A0A498RA98"/>
<keyword evidence="4 10" id="KW-0547">Nucleotide-binding</keyword>
<reference evidence="12 13" key="1">
    <citation type="submission" date="2018-06" db="EMBL/GenBank/DDBJ databases">
        <authorList>
            <person name="Strepis N."/>
        </authorList>
    </citation>
    <scope>NUCLEOTIDE SEQUENCE [LARGE SCALE GENOMIC DNA]</scope>
    <source>
        <strain evidence="12">LUCI</strain>
    </source>
</reference>
<evidence type="ECO:0000256" key="2">
    <source>
        <dbReference type="ARBA" id="ARBA00016887"/>
    </source>
</evidence>
<feature type="domain" description="CobQ/CobB/MinD/ParA nucleotide binding" evidence="11">
    <location>
        <begin position="5"/>
        <end position="217"/>
    </location>
</feature>
<evidence type="ECO:0000259" key="11">
    <source>
        <dbReference type="Pfam" id="PF01656"/>
    </source>
</evidence>
<dbReference type="GO" id="GO:0000917">
    <property type="term" value="P:division septum assembly"/>
    <property type="evidence" value="ECO:0007669"/>
    <property type="project" value="UniProtKB-KW"/>
</dbReference>
<evidence type="ECO:0000256" key="10">
    <source>
        <dbReference type="PIRSR" id="PIRSR003092-1"/>
    </source>
</evidence>
<dbReference type="GO" id="GO:0009898">
    <property type="term" value="C:cytoplasmic side of plasma membrane"/>
    <property type="evidence" value="ECO:0007669"/>
    <property type="project" value="TreeGrafter"/>
</dbReference>
<dbReference type="GO" id="GO:0005829">
    <property type="term" value="C:cytosol"/>
    <property type="evidence" value="ECO:0007669"/>
    <property type="project" value="TreeGrafter"/>
</dbReference>
<dbReference type="SUPFAM" id="SSF52540">
    <property type="entry name" value="P-loop containing nucleoside triphosphate hydrolases"/>
    <property type="match status" value="1"/>
</dbReference>
<dbReference type="InterPro" id="IPR050625">
    <property type="entry name" value="ParA/MinD_ATPase"/>
</dbReference>
<evidence type="ECO:0000313" key="12">
    <source>
        <dbReference type="EMBL" id="VBB07867.1"/>
    </source>
</evidence>
<keyword evidence="6" id="KW-0717">Septation</keyword>
<organism evidence="12 13">
    <name type="scientific">Lucifera butyrica</name>
    <dbReference type="NCBI Taxonomy" id="1351585"/>
    <lineage>
        <taxon>Bacteria</taxon>
        <taxon>Bacillati</taxon>
        <taxon>Bacillota</taxon>
        <taxon>Negativicutes</taxon>
        <taxon>Veillonellales</taxon>
        <taxon>Veillonellaceae</taxon>
        <taxon>Lucifera</taxon>
    </lineage>
</organism>
<evidence type="ECO:0000256" key="7">
    <source>
        <dbReference type="ARBA" id="ARBA00023306"/>
    </source>
</evidence>
<comment type="similarity">
    <text evidence="1">Belongs to the ParA family. MinD subfamily.</text>
</comment>
<dbReference type="EMBL" id="UPPP01000082">
    <property type="protein sequence ID" value="VBB07867.1"/>
    <property type="molecule type" value="Genomic_DNA"/>
</dbReference>
<proteinExistence type="inferred from homology"/>
<dbReference type="PANTHER" id="PTHR43384:SF6">
    <property type="entry name" value="SEPTUM SITE-DETERMINING PROTEIN MIND HOMOLOG, CHLOROPLASTIC"/>
    <property type="match status" value="1"/>
</dbReference>
<evidence type="ECO:0000256" key="9">
    <source>
        <dbReference type="ARBA" id="ARBA00032845"/>
    </source>
</evidence>
<evidence type="ECO:0000256" key="3">
    <source>
        <dbReference type="ARBA" id="ARBA00022618"/>
    </source>
</evidence>
<accession>A0A498RA98</accession>
<keyword evidence="5 10" id="KW-0067">ATP-binding</keyword>
<comment type="function">
    <text evidence="8">ATPase required for the correct placement of the division site. Cell division inhibitors MinC and MinD act in concert to form an inhibitor capable of blocking formation of the polar Z ring septums. Rapidly oscillates between the poles of the cell to destabilize FtsZ filaments that have formed before they mature into polar Z rings.</text>
</comment>